<protein>
    <submittedName>
        <fullName evidence="1">Uncharacterized protein</fullName>
    </submittedName>
</protein>
<dbReference type="AlphaFoldDB" id="A0A0C3DE63"/>
<organism evidence="1 2">
    <name type="scientific">Scleroderma citrinum Foug A</name>
    <dbReference type="NCBI Taxonomy" id="1036808"/>
    <lineage>
        <taxon>Eukaryota</taxon>
        <taxon>Fungi</taxon>
        <taxon>Dikarya</taxon>
        <taxon>Basidiomycota</taxon>
        <taxon>Agaricomycotina</taxon>
        <taxon>Agaricomycetes</taxon>
        <taxon>Agaricomycetidae</taxon>
        <taxon>Boletales</taxon>
        <taxon>Sclerodermatineae</taxon>
        <taxon>Sclerodermataceae</taxon>
        <taxon>Scleroderma</taxon>
    </lineage>
</organism>
<reference evidence="2" key="2">
    <citation type="submission" date="2015-01" db="EMBL/GenBank/DDBJ databases">
        <title>Evolutionary Origins and Diversification of the Mycorrhizal Mutualists.</title>
        <authorList>
            <consortium name="DOE Joint Genome Institute"/>
            <consortium name="Mycorrhizal Genomics Consortium"/>
            <person name="Kohler A."/>
            <person name="Kuo A."/>
            <person name="Nagy L.G."/>
            <person name="Floudas D."/>
            <person name="Copeland A."/>
            <person name="Barry K.W."/>
            <person name="Cichocki N."/>
            <person name="Veneault-Fourrey C."/>
            <person name="LaButti K."/>
            <person name="Lindquist E.A."/>
            <person name="Lipzen A."/>
            <person name="Lundell T."/>
            <person name="Morin E."/>
            <person name="Murat C."/>
            <person name="Riley R."/>
            <person name="Ohm R."/>
            <person name="Sun H."/>
            <person name="Tunlid A."/>
            <person name="Henrissat B."/>
            <person name="Grigoriev I.V."/>
            <person name="Hibbett D.S."/>
            <person name="Martin F."/>
        </authorList>
    </citation>
    <scope>NUCLEOTIDE SEQUENCE [LARGE SCALE GENOMIC DNA]</scope>
    <source>
        <strain evidence="2">Foug A</strain>
    </source>
</reference>
<accession>A0A0C3DE63</accession>
<dbReference type="EMBL" id="KN822156">
    <property type="protein sequence ID" value="KIM54386.1"/>
    <property type="molecule type" value="Genomic_DNA"/>
</dbReference>
<dbReference type="InParanoid" id="A0A0C3DE63"/>
<dbReference type="HOGENOM" id="CLU_3051710_0_0_1"/>
<dbReference type="Proteomes" id="UP000053989">
    <property type="component" value="Unassembled WGS sequence"/>
</dbReference>
<reference evidence="1 2" key="1">
    <citation type="submission" date="2014-04" db="EMBL/GenBank/DDBJ databases">
        <authorList>
            <consortium name="DOE Joint Genome Institute"/>
            <person name="Kuo A."/>
            <person name="Kohler A."/>
            <person name="Nagy L.G."/>
            <person name="Floudas D."/>
            <person name="Copeland A."/>
            <person name="Barry K.W."/>
            <person name="Cichocki N."/>
            <person name="Veneault-Fourrey C."/>
            <person name="LaButti K."/>
            <person name="Lindquist E.A."/>
            <person name="Lipzen A."/>
            <person name="Lundell T."/>
            <person name="Morin E."/>
            <person name="Murat C."/>
            <person name="Sun H."/>
            <person name="Tunlid A."/>
            <person name="Henrissat B."/>
            <person name="Grigoriev I.V."/>
            <person name="Hibbett D.S."/>
            <person name="Martin F."/>
            <person name="Nordberg H.P."/>
            <person name="Cantor M.N."/>
            <person name="Hua S.X."/>
        </authorList>
    </citation>
    <scope>NUCLEOTIDE SEQUENCE [LARGE SCALE GENOMIC DNA]</scope>
    <source>
        <strain evidence="1 2">Foug A</strain>
    </source>
</reference>
<keyword evidence="2" id="KW-1185">Reference proteome</keyword>
<evidence type="ECO:0000313" key="1">
    <source>
        <dbReference type="EMBL" id="KIM54386.1"/>
    </source>
</evidence>
<sequence length="54" mass="6073">MPPRQDDVFDLETTGKCSTVAACLVTAVHQRYTHHHIGVNVYLPNQALMALDFF</sequence>
<proteinExistence type="predicted"/>
<gene>
    <name evidence="1" type="ORF">SCLCIDRAFT_1222089</name>
</gene>
<name>A0A0C3DE63_9AGAM</name>
<evidence type="ECO:0000313" key="2">
    <source>
        <dbReference type="Proteomes" id="UP000053989"/>
    </source>
</evidence>